<name>A0ACC3S6Z5_9PEZI</name>
<accession>A0ACC3S6Z5</accession>
<protein>
    <submittedName>
        <fullName evidence="1">Uncharacterized protein</fullName>
    </submittedName>
</protein>
<proteinExistence type="predicted"/>
<comment type="caution">
    <text evidence="1">The sequence shown here is derived from an EMBL/GenBank/DDBJ whole genome shotgun (WGS) entry which is preliminary data.</text>
</comment>
<reference evidence="1" key="1">
    <citation type="submission" date="2024-02" db="EMBL/GenBank/DDBJ databases">
        <title>Metagenome Assembled Genome of Zalaria obscura JY119.</title>
        <authorList>
            <person name="Vighnesh L."/>
            <person name="Jagadeeshwari U."/>
            <person name="Venkata Ramana C."/>
            <person name="Sasikala C."/>
        </authorList>
    </citation>
    <scope>NUCLEOTIDE SEQUENCE</scope>
    <source>
        <strain evidence="1">JY119</strain>
    </source>
</reference>
<organism evidence="1 2">
    <name type="scientific">Zalaria obscura</name>
    <dbReference type="NCBI Taxonomy" id="2024903"/>
    <lineage>
        <taxon>Eukaryota</taxon>
        <taxon>Fungi</taxon>
        <taxon>Dikarya</taxon>
        <taxon>Ascomycota</taxon>
        <taxon>Pezizomycotina</taxon>
        <taxon>Dothideomycetes</taxon>
        <taxon>Dothideomycetidae</taxon>
        <taxon>Dothideales</taxon>
        <taxon>Zalariaceae</taxon>
        <taxon>Zalaria</taxon>
    </lineage>
</organism>
<dbReference type="EMBL" id="JAMKPW020000040">
    <property type="protein sequence ID" value="KAK8198669.1"/>
    <property type="molecule type" value="Genomic_DNA"/>
</dbReference>
<evidence type="ECO:0000313" key="1">
    <source>
        <dbReference type="EMBL" id="KAK8198669.1"/>
    </source>
</evidence>
<gene>
    <name evidence="1" type="ORF">M8818_006536</name>
</gene>
<dbReference type="Proteomes" id="UP001320706">
    <property type="component" value="Unassembled WGS sequence"/>
</dbReference>
<evidence type="ECO:0000313" key="2">
    <source>
        <dbReference type="Proteomes" id="UP001320706"/>
    </source>
</evidence>
<sequence length="548" mass="60680">MENHESRDATPDLEKNLVWDDSNGPTRRPSMESLHQEKDDAQSTISHHTLSSLHAAKTRSATSSPLSLQRGTTREQDHSNYIPGISSDNPNIVVWDGPDDPANPRNWPFTRKLLYTIVAGSMVFAVSFSSSVFAPAITSTAEIYGVSTYVTSLAISLHILGFAAGPCLFGPMSEVFGRTIPMWIGLCGLGIFQIPQALAGNLRTILVCRFFEGMFGSGVFAVVSGMIIDVWDPIIRGVPLAWSATGINLGATVAPVVGGFVVATVGWRWTAWVTGILVLVLAICGIFTIRESFEPVLLARKAKRMRFATQNWSLHAASEEIPFDAHLLVQKYLTKPIRMFFQEPILIIISTYLTLVYGILYLAYQAFPFSFERRGWAFDIAYLPFLSLILGIISAWAVFSLYTLTAYKKRFLARGGSVPEDRLPPMIFGAAVLPPALWWFAWSTHTHWVSQVIAGYFIGLGLLLVFICGIVYVVDVYHQHANSAVSIHVVMRSVVSCSFPLFATPMFESLGTDWACTLLGFVCLLMVPAPVVFLRYGKDIRKWSRFAE</sequence>
<keyword evidence="2" id="KW-1185">Reference proteome</keyword>